<dbReference type="GO" id="GO:0002183">
    <property type="term" value="P:cytoplasmic translational initiation"/>
    <property type="evidence" value="ECO:0007669"/>
    <property type="project" value="TreeGrafter"/>
</dbReference>
<feature type="domain" description="EIF2B subunit epsilon/gamma LbH" evidence="11">
    <location>
        <begin position="329"/>
        <end position="419"/>
    </location>
</feature>
<protein>
    <recommendedName>
        <fullName evidence="6">Translation initiation factor eIF2B subunit gamma</fullName>
    </recommendedName>
    <alternativeName>
        <fullName evidence="7">eIF2B GDP-GTP exchange factor subunit gamma</fullName>
    </alternativeName>
</protein>
<evidence type="ECO:0000313" key="13">
    <source>
        <dbReference type="Proteomes" id="UP000241769"/>
    </source>
</evidence>
<dbReference type="SUPFAM" id="SSF53448">
    <property type="entry name" value="Nucleotide-diphospho-sugar transferases"/>
    <property type="match status" value="1"/>
</dbReference>
<comment type="similarity">
    <text evidence="2">Belongs to the eIF-2B gamma/epsilon subunits family.</text>
</comment>
<evidence type="ECO:0000256" key="4">
    <source>
        <dbReference type="ARBA" id="ARBA00022540"/>
    </source>
</evidence>
<evidence type="ECO:0000313" key="12">
    <source>
        <dbReference type="EMBL" id="PRP86805.1"/>
    </source>
</evidence>
<comment type="subcellular location">
    <subcellularLocation>
        <location evidence="1">Cytoplasm</location>
        <location evidence="1">Cytosol</location>
    </subcellularLocation>
</comment>
<evidence type="ECO:0000256" key="1">
    <source>
        <dbReference type="ARBA" id="ARBA00004514"/>
    </source>
</evidence>
<dbReference type="EMBL" id="MDYQ01000026">
    <property type="protein sequence ID" value="PRP86805.1"/>
    <property type="molecule type" value="Genomic_DNA"/>
</dbReference>
<dbReference type="CDD" id="cd04652">
    <property type="entry name" value="LbH_eIF2B_gamma_C"/>
    <property type="match status" value="1"/>
</dbReference>
<comment type="function">
    <text evidence="8">Acts as a component of the translation initiation factor 2B (eIF2B) complex, which catalyzes the exchange of GDP for GTP on the eukaryotic initiation factor 2 (eIF2) complex gamma subunit. Its guanine nucleotide exchange factor activity is repressed when bound to eIF2 complex phosphorylated on the alpha subunit, thereby limiting the amount of methionyl-initiator methionine tRNA available to the ribosome and consequently global translation is repressed.</text>
</comment>
<gene>
    <name evidence="12" type="ORF">PROFUN_05022</name>
</gene>
<keyword evidence="3" id="KW-0963">Cytoplasm</keyword>
<evidence type="ECO:0000259" key="11">
    <source>
        <dbReference type="Pfam" id="PF25084"/>
    </source>
</evidence>
<dbReference type="GO" id="GO:0005085">
    <property type="term" value="F:guanyl-nucleotide exchange factor activity"/>
    <property type="evidence" value="ECO:0007669"/>
    <property type="project" value="TreeGrafter"/>
</dbReference>
<evidence type="ECO:0000256" key="5">
    <source>
        <dbReference type="ARBA" id="ARBA00022917"/>
    </source>
</evidence>
<comment type="caution">
    <text evidence="12">The sequence shown here is derived from an EMBL/GenBank/DDBJ whole genome shotgun (WGS) entry which is preliminary data.</text>
</comment>
<dbReference type="InterPro" id="IPR029044">
    <property type="entry name" value="Nucleotide-diphossugar_trans"/>
</dbReference>
<dbReference type="GO" id="GO:0005851">
    <property type="term" value="C:eukaryotic translation initiation factor 2B complex"/>
    <property type="evidence" value="ECO:0007669"/>
    <property type="project" value="TreeGrafter"/>
</dbReference>
<dbReference type="PANTHER" id="PTHR45989">
    <property type="entry name" value="TRANSLATION INITIATION FACTOR EIF-2B SUBUNIT GAMMA"/>
    <property type="match status" value="1"/>
</dbReference>
<organism evidence="12 13">
    <name type="scientific">Planoprotostelium fungivorum</name>
    <dbReference type="NCBI Taxonomy" id="1890364"/>
    <lineage>
        <taxon>Eukaryota</taxon>
        <taxon>Amoebozoa</taxon>
        <taxon>Evosea</taxon>
        <taxon>Variosea</taxon>
        <taxon>Cavosteliida</taxon>
        <taxon>Cavosteliaceae</taxon>
        <taxon>Planoprotostelium</taxon>
    </lineage>
</organism>
<comment type="subunit">
    <text evidence="9">Component of the translation initiation factor 2B (eIF2B) complex which is a heterodecamer of two sets of five different subunits: alpha, beta, gamma, delta and epsilon. Subunits alpha, beta and delta comprise a regulatory subcomplex and subunits epsilon and gamma comprise a catalytic subcomplex. Within the complex, the hexameric regulatory complex resides at the center, with the two heterodimeric catalytic subcomplexes bound on opposite sides.</text>
</comment>
<sequence>MAKPEFQVVILAGGTGSRLTPLSEGLTKPMLPVANRPLISYQLELLERVGFTEAIILTNMETMKALDKYVGEIYKGELKLIFENTKGSVGTVDALLRIKDKIKRNFIVISGDVIVSESFLHHMADIHRTRNAAVTMLLKKNAPLTEEEKKAKQKSQTLMNDFIGLDAEGKVMFLTAAADLEEHVAIRKDILKQSQHVTLYTNLLDAHFFIFADWVLELISQMKEEGYNLSSIKQELVPFLILLQRTKKIPTKNGGLKEFIKKKNESMADILSSKRTSREDGMGCFGYIMSEDQYCIRVNTLDTYRSANFSMAKGTTGYLPEEEPGKNNFISSSALVDVATQVGPESVVGSSTSMGPKGSVKKSIIGRHVKIGKGVKIINSIIMDYVTIGDDCVVQNSIICNEVQIGDGCSLNNCSVGKSYSMEPKTKATNETLQSDSIMMVR</sequence>
<dbReference type="GO" id="GO:0005829">
    <property type="term" value="C:cytosol"/>
    <property type="evidence" value="ECO:0007669"/>
    <property type="project" value="UniProtKB-SubCell"/>
</dbReference>
<dbReference type="InParanoid" id="A0A2P6NS66"/>
<dbReference type="AlphaFoldDB" id="A0A2P6NS66"/>
<evidence type="ECO:0000256" key="6">
    <source>
        <dbReference type="ARBA" id="ARBA00044196"/>
    </source>
</evidence>
<evidence type="ECO:0000256" key="7">
    <source>
        <dbReference type="ARBA" id="ARBA00044229"/>
    </source>
</evidence>
<dbReference type="Gene3D" id="3.90.550.10">
    <property type="entry name" value="Spore Coat Polysaccharide Biosynthesis Protein SpsA, Chain A"/>
    <property type="match status" value="1"/>
</dbReference>
<dbReference type="GO" id="GO:0003743">
    <property type="term" value="F:translation initiation factor activity"/>
    <property type="evidence" value="ECO:0007669"/>
    <property type="project" value="UniProtKB-KW"/>
</dbReference>
<dbReference type="InterPro" id="IPR005835">
    <property type="entry name" value="NTP_transferase_dom"/>
</dbReference>
<evidence type="ECO:0000256" key="9">
    <source>
        <dbReference type="ARBA" id="ARBA00046432"/>
    </source>
</evidence>
<dbReference type="PANTHER" id="PTHR45989:SF1">
    <property type="entry name" value="TRANSLATION INITIATION FACTOR EIF-2B SUBUNIT GAMMA"/>
    <property type="match status" value="1"/>
</dbReference>
<dbReference type="CDD" id="cd04198">
    <property type="entry name" value="eIF-2B_gamma_N"/>
    <property type="match status" value="1"/>
</dbReference>
<dbReference type="STRING" id="1890364.A0A2P6NS66"/>
<dbReference type="Pfam" id="PF00483">
    <property type="entry name" value="NTP_transferase"/>
    <property type="match status" value="1"/>
</dbReference>
<dbReference type="InterPro" id="IPR056764">
    <property type="entry name" value="LbH_EIF2B3/5"/>
</dbReference>
<evidence type="ECO:0000256" key="3">
    <source>
        <dbReference type="ARBA" id="ARBA00022490"/>
    </source>
</evidence>
<evidence type="ECO:0000256" key="8">
    <source>
        <dbReference type="ARBA" id="ARBA00045373"/>
    </source>
</evidence>
<dbReference type="Gene3D" id="2.160.10.10">
    <property type="entry name" value="Hexapeptide repeat proteins"/>
    <property type="match status" value="1"/>
</dbReference>
<keyword evidence="5" id="KW-0648">Protein biosynthesis</keyword>
<dbReference type="InterPro" id="IPR051960">
    <property type="entry name" value="eIF2B_gamma"/>
</dbReference>
<name>A0A2P6NS66_9EUKA</name>
<dbReference type="Proteomes" id="UP000241769">
    <property type="component" value="Unassembled WGS sequence"/>
</dbReference>
<evidence type="ECO:0000259" key="10">
    <source>
        <dbReference type="Pfam" id="PF00483"/>
    </source>
</evidence>
<proteinExistence type="inferred from homology"/>
<dbReference type="OrthoDB" id="10250549at2759"/>
<feature type="domain" description="Nucleotidyl transferase" evidence="10">
    <location>
        <begin position="8"/>
        <end position="143"/>
    </location>
</feature>
<keyword evidence="4" id="KW-0396">Initiation factor</keyword>
<dbReference type="Pfam" id="PF25084">
    <property type="entry name" value="LbH_EIF2B"/>
    <property type="match status" value="1"/>
</dbReference>
<accession>A0A2P6NS66</accession>
<keyword evidence="13" id="KW-1185">Reference proteome</keyword>
<dbReference type="FunCoup" id="A0A2P6NS66">
    <property type="interactions" value="334"/>
</dbReference>
<reference evidence="12 13" key="1">
    <citation type="journal article" date="2018" name="Genome Biol. Evol.">
        <title>Multiple Roots of Fruiting Body Formation in Amoebozoa.</title>
        <authorList>
            <person name="Hillmann F."/>
            <person name="Forbes G."/>
            <person name="Novohradska S."/>
            <person name="Ferling I."/>
            <person name="Riege K."/>
            <person name="Groth M."/>
            <person name="Westermann M."/>
            <person name="Marz M."/>
            <person name="Spaller T."/>
            <person name="Winckler T."/>
            <person name="Schaap P."/>
            <person name="Glockner G."/>
        </authorList>
    </citation>
    <scope>NUCLEOTIDE SEQUENCE [LARGE SCALE GENOMIC DNA]</scope>
    <source>
        <strain evidence="12 13">Jena</strain>
    </source>
</reference>
<evidence type="ECO:0000256" key="2">
    <source>
        <dbReference type="ARBA" id="ARBA00007878"/>
    </source>
</evidence>